<dbReference type="Proteomes" id="UP000067243">
    <property type="component" value="Chromosome"/>
</dbReference>
<dbReference type="InterPro" id="IPR017871">
    <property type="entry name" value="ABC_transporter-like_CS"/>
</dbReference>
<dbReference type="RefSeq" id="WP_075048656.1">
    <property type="nucleotide sequence ID" value="NZ_CP012328.1"/>
</dbReference>
<dbReference type="PROSITE" id="PS00211">
    <property type="entry name" value="ABC_TRANSPORTER_1"/>
    <property type="match status" value="1"/>
</dbReference>
<gene>
    <name evidence="6" type="ORF">STURON_00840</name>
</gene>
<evidence type="ECO:0000313" key="6">
    <source>
        <dbReference type="EMBL" id="AKU80086.1"/>
    </source>
</evidence>
<keyword evidence="3" id="KW-0547">Nucleotide-binding</keyword>
<dbReference type="Gene3D" id="3.40.50.300">
    <property type="entry name" value="P-loop containing nucleotide triphosphate hydrolases"/>
    <property type="match status" value="1"/>
</dbReference>
<dbReference type="KEGG" id="stur:STURON_00840"/>
<dbReference type="AlphaFoldDB" id="A0A0K1P6Z9"/>
<dbReference type="InterPro" id="IPR003439">
    <property type="entry name" value="ABC_transporter-like_ATP-bd"/>
</dbReference>
<reference evidence="6 7" key="1">
    <citation type="journal article" date="2015" name="Genome Announc.">
        <title>Complete Genome Sequence of Spiroplasma turonicum Strain Tab4cT, a Parasite of a Horse Fly, Haematopota sp. (Diptera: Tabanidae).</title>
        <authorList>
            <person name="Davis R.E."/>
            <person name="Shao J."/>
            <person name="Zhao Y."/>
            <person name="Gasparich G.E."/>
            <person name="Gaynor B.J."/>
            <person name="Donofrio N."/>
        </authorList>
    </citation>
    <scope>NUCLEOTIDE SEQUENCE [LARGE SCALE GENOMIC DNA]</scope>
    <source>
        <strain evidence="6 7">Tab4c</strain>
    </source>
</reference>
<comment type="similarity">
    <text evidence="1">Belongs to the ABC transporter superfamily.</text>
</comment>
<keyword evidence="4 6" id="KW-0067">ATP-binding</keyword>
<dbReference type="GO" id="GO:0016887">
    <property type="term" value="F:ATP hydrolysis activity"/>
    <property type="evidence" value="ECO:0007669"/>
    <property type="project" value="InterPro"/>
</dbReference>
<sequence length="240" mass="27367">MIEIKNINKSNGDFQANKNISLKVNNGEFVGILGPNGAGKTTLINQVMGFLKPDSGSISINKYDTWLNHDSVIEKVGFIAGEIKLYENIKVKQLLNIKKKFINELDETYLKSLITYFELDLNKKIKKLSKGNKQKVAIILSLMSKPDVLILDEPTSGLDPIMQEKFVILLKKFKEKHKTVILCSHIYAEIDKLCDRVIFIKNGELIKESNMDNRLSIEKEFNLLFGDTINEEEVIFNEEV</sequence>
<feature type="domain" description="ABC transporter" evidence="5">
    <location>
        <begin position="2"/>
        <end position="227"/>
    </location>
</feature>
<proteinExistence type="inferred from homology"/>
<dbReference type="PROSITE" id="PS50893">
    <property type="entry name" value="ABC_TRANSPORTER_2"/>
    <property type="match status" value="1"/>
</dbReference>
<dbReference type="PANTHER" id="PTHR42711:SF5">
    <property type="entry name" value="ABC TRANSPORTER ATP-BINDING PROTEIN NATA"/>
    <property type="match status" value="1"/>
</dbReference>
<evidence type="ECO:0000256" key="2">
    <source>
        <dbReference type="ARBA" id="ARBA00022448"/>
    </source>
</evidence>
<accession>A0A0K1P6Z9</accession>
<keyword evidence="7" id="KW-1185">Reference proteome</keyword>
<dbReference type="PANTHER" id="PTHR42711">
    <property type="entry name" value="ABC TRANSPORTER ATP-BINDING PROTEIN"/>
    <property type="match status" value="1"/>
</dbReference>
<dbReference type="CDD" id="cd03230">
    <property type="entry name" value="ABC_DR_subfamily_A"/>
    <property type="match status" value="1"/>
</dbReference>
<evidence type="ECO:0000256" key="4">
    <source>
        <dbReference type="ARBA" id="ARBA00022840"/>
    </source>
</evidence>
<evidence type="ECO:0000259" key="5">
    <source>
        <dbReference type="PROSITE" id="PS50893"/>
    </source>
</evidence>
<organism evidence="6 7">
    <name type="scientific">Spiroplasma turonicum</name>
    <dbReference type="NCBI Taxonomy" id="216946"/>
    <lineage>
        <taxon>Bacteria</taxon>
        <taxon>Bacillati</taxon>
        <taxon>Mycoplasmatota</taxon>
        <taxon>Mollicutes</taxon>
        <taxon>Entomoplasmatales</taxon>
        <taxon>Spiroplasmataceae</taxon>
        <taxon>Spiroplasma</taxon>
    </lineage>
</organism>
<dbReference type="InterPro" id="IPR027417">
    <property type="entry name" value="P-loop_NTPase"/>
</dbReference>
<protein>
    <submittedName>
        <fullName evidence="6">ABC transporter ATP-binding protein</fullName>
    </submittedName>
</protein>
<dbReference type="OrthoDB" id="9778547at2"/>
<evidence type="ECO:0000313" key="7">
    <source>
        <dbReference type="Proteomes" id="UP000067243"/>
    </source>
</evidence>
<keyword evidence="2" id="KW-0813">Transport</keyword>
<dbReference type="InterPro" id="IPR003593">
    <property type="entry name" value="AAA+_ATPase"/>
</dbReference>
<dbReference type="SUPFAM" id="SSF52540">
    <property type="entry name" value="P-loop containing nucleoside triphosphate hydrolases"/>
    <property type="match status" value="1"/>
</dbReference>
<evidence type="ECO:0000256" key="1">
    <source>
        <dbReference type="ARBA" id="ARBA00005417"/>
    </source>
</evidence>
<dbReference type="EMBL" id="CP012328">
    <property type="protein sequence ID" value="AKU80086.1"/>
    <property type="molecule type" value="Genomic_DNA"/>
</dbReference>
<dbReference type="SMART" id="SM00382">
    <property type="entry name" value="AAA"/>
    <property type="match status" value="1"/>
</dbReference>
<evidence type="ECO:0000256" key="3">
    <source>
        <dbReference type="ARBA" id="ARBA00022741"/>
    </source>
</evidence>
<dbReference type="InterPro" id="IPR050763">
    <property type="entry name" value="ABC_transporter_ATP-binding"/>
</dbReference>
<dbReference type="STRING" id="216946.STURO_v1c08360"/>
<dbReference type="PATRIC" id="fig|216946.3.peg.870"/>
<dbReference type="GO" id="GO:0005524">
    <property type="term" value="F:ATP binding"/>
    <property type="evidence" value="ECO:0007669"/>
    <property type="project" value="UniProtKB-KW"/>
</dbReference>
<name>A0A0K1P6Z9_9MOLU</name>
<dbReference type="Pfam" id="PF00005">
    <property type="entry name" value="ABC_tran"/>
    <property type="match status" value="1"/>
</dbReference>